<dbReference type="SUPFAM" id="SSF46785">
    <property type="entry name" value="Winged helix' DNA-binding domain"/>
    <property type="match status" value="1"/>
</dbReference>
<dbReference type="Pfam" id="PF01037">
    <property type="entry name" value="AsnC_trans_reg"/>
    <property type="match status" value="1"/>
</dbReference>
<feature type="domain" description="HTH asnC-type" evidence="4">
    <location>
        <begin position="1"/>
        <end position="62"/>
    </location>
</feature>
<comment type="caution">
    <text evidence="5">The sequence shown here is derived from an EMBL/GenBank/DDBJ whole genome shotgun (WGS) entry which is preliminary data.</text>
</comment>
<dbReference type="GO" id="GO:0043200">
    <property type="term" value="P:response to amino acid"/>
    <property type="evidence" value="ECO:0007669"/>
    <property type="project" value="TreeGrafter"/>
</dbReference>
<evidence type="ECO:0000256" key="3">
    <source>
        <dbReference type="ARBA" id="ARBA00023163"/>
    </source>
</evidence>
<dbReference type="InterPro" id="IPR011991">
    <property type="entry name" value="ArsR-like_HTH"/>
</dbReference>
<dbReference type="InterPro" id="IPR036388">
    <property type="entry name" value="WH-like_DNA-bd_sf"/>
</dbReference>
<dbReference type="SMART" id="SM00344">
    <property type="entry name" value="HTH_ASNC"/>
    <property type="match status" value="1"/>
</dbReference>
<dbReference type="InterPro" id="IPR000485">
    <property type="entry name" value="AsnC-type_HTH_dom"/>
</dbReference>
<organism evidence="5 6">
    <name type="scientific">Methanoliparum thermophilum</name>
    <dbReference type="NCBI Taxonomy" id="2491083"/>
    <lineage>
        <taxon>Archaea</taxon>
        <taxon>Methanobacteriati</taxon>
        <taxon>Methanobacteriota</taxon>
        <taxon>Candidatus Methanoliparia</taxon>
        <taxon>Candidatus Methanoliparales</taxon>
        <taxon>Candidatus Methanoliparaceae</taxon>
        <taxon>Candidatus Methanoliparum</taxon>
    </lineage>
</organism>
<dbReference type="InterPro" id="IPR036390">
    <property type="entry name" value="WH_DNA-bd_sf"/>
</dbReference>
<dbReference type="InterPro" id="IPR019887">
    <property type="entry name" value="Tscrpt_reg_AsnC/Lrp_C"/>
</dbReference>
<evidence type="ECO:0000256" key="1">
    <source>
        <dbReference type="ARBA" id="ARBA00023015"/>
    </source>
</evidence>
<accession>A0A520KRV5</accession>
<name>A0A520KRV5_METT2</name>
<evidence type="ECO:0000259" key="4">
    <source>
        <dbReference type="PROSITE" id="PS50956"/>
    </source>
</evidence>
<keyword evidence="1" id="KW-0805">Transcription regulation</keyword>
<keyword evidence="3" id="KW-0804">Transcription</keyword>
<dbReference type="GO" id="GO:0043565">
    <property type="term" value="F:sequence-specific DNA binding"/>
    <property type="evidence" value="ECO:0007669"/>
    <property type="project" value="InterPro"/>
</dbReference>
<dbReference type="Pfam" id="PF13404">
    <property type="entry name" value="HTH_AsnC-type"/>
    <property type="match status" value="1"/>
</dbReference>
<dbReference type="PANTHER" id="PTHR30154">
    <property type="entry name" value="LEUCINE-RESPONSIVE REGULATORY PROTEIN"/>
    <property type="match status" value="1"/>
</dbReference>
<gene>
    <name evidence="5" type="ORF">EF806_04045</name>
</gene>
<dbReference type="InterPro" id="IPR019888">
    <property type="entry name" value="Tscrpt_reg_AsnC-like"/>
</dbReference>
<evidence type="ECO:0000313" key="6">
    <source>
        <dbReference type="Proteomes" id="UP000317158"/>
    </source>
</evidence>
<proteinExistence type="predicted"/>
<sequence>MDELDKKILKVLQEDARLSYTKIAKRVGTSTATVSDRVRRLEKSGMIKGYSVILNSSKIGITTLIAIICVKPLFSAREIGKKIAELRETCYVYNITGDFDLIASFKCFSLTEREECKSIIDKINKIDGIERINTYIVLDTIKEESQIGWL</sequence>
<keyword evidence="2" id="KW-0238">DNA-binding</keyword>
<dbReference type="AlphaFoldDB" id="A0A520KRV5"/>
<dbReference type="CDD" id="cd00090">
    <property type="entry name" value="HTH_ARSR"/>
    <property type="match status" value="1"/>
</dbReference>
<dbReference type="SUPFAM" id="SSF54909">
    <property type="entry name" value="Dimeric alpha+beta barrel"/>
    <property type="match status" value="1"/>
</dbReference>
<dbReference type="EMBL" id="RXIF01000006">
    <property type="protein sequence ID" value="RZN64520.1"/>
    <property type="molecule type" value="Genomic_DNA"/>
</dbReference>
<dbReference type="InterPro" id="IPR011008">
    <property type="entry name" value="Dimeric_a/b-barrel"/>
</dbReference>
<dbReference type="PANTHER" id="PTHR30154:SF34">
    <property type="entry name" value="TRANSCRIPTIONAL REGULATOR AZLB"/>
    <property type="match status" value="1"/>
</dbReference>
<dbReference type="GO" id="GO:0005829">
    <property type="term" value="C:cytosol"/>
    <property type="evidence" value="ECO:0007669"/>
    <property type="project" value="TreeGrafter"/>
</dbReference>
<reference evidence="5 6" key="1">
    <citation type="journal article" date="2019" name="Nat. Microbiol.">
        <title>Wide diversity of methane and short-chain alkane metabolisms in uncultured archaea.</title>
        <authorList>
            <person name="Borrel G."/>
            <person name="Adam P.S."/>
            <person name="McKay L.J."/>
            <person name="Chen L.X."/>
            <person name="Sierra-Garcia I.N."/>
            <person name="Sieber C.M."/>
            <person name="Letourneur Q."/>
            <person name="Ghozlane A."/>
            <person name="Andersen G.L."/>
            <person name="Li W.J."/>
            <person name="Hallam S.J."/>
            <person name="Muyzer G."/>
            <person name="de Oliveira V.M."/>
            <person name="Inskeep W.P."/>
            <person name="Banfield J.F."/>
            <person name="Gribaldo S."/>
        </authorList>
    </citation>
    <scope>NUCLEOTIDE SEQUENCE [LARGE SCALE GENOMIC DNA]</scope>
    <source>
        <strain evidence="5">NM1a</strain>
    </source>
</reference>
<dbReference type="PRINTS" id="PR00033">
    <property type="entry name" value="HTHASNC"/>
</dbReference>
<dbReference type="PROSITE" id="PS50956">
    <property type="entry name" value="HTH_ASNC_2"/>
    <property type="match status" value="1"/>
</dbReference>
<dbReference type="Gene3D" id="3.30.70.920">
    <property type="match status" value="1"/>
</dbReference>
<evidence type="ECO:0000256" key="2">
    <source>
        <dbReference type="ARBA" id="ARBA00023125"/>
    </source>
</evidence>
<dbReference type="Gene3D" id="1.10.10.10">
    <property type="entry name" value="Winged helix-like DNA-binding domain superfamily/Winged helix DNA-binding domain"/>
    <property type="match status" value="1"/>
</dbReference>
<protein>
    <submittedName>
        <fullName evidence="5">Lrp/AsnC family transcriptional regulator</fullName>
    </submittedName>
</protein>
<evidence type="ECO:0000313" key="5">
    <source>
        <dbReference type="EMBL" id="RZN64520.1"/>
    </source>
</evidence>
<dbReference type="Proteomes" id="UP000317158">
    <property type="component" value="Unassembled WGS sequence"/>
</dbReference>